<evidence type="ECO:0000256" key="1">
    <source>
        <dbReference type="ARBA" id="ARBA00022801"/>
    </source>
</evidence>
<dbReference type="NCBIfam" id="TIGR01549">
    <property type="entry name" value="HAD-SF-IA-v1"/>
    <property type="match status" value="1"/>
</dbReference>
<dbReference type="SUPFAM" id="SSF56784">
    <property type="entry name" value="HAD-like"/>
    <property type="match status" value="1"/>
</dbReference>
<dbReference type="SFLD" id="SFLDG01135">
    <property type="entry name" value="C1.5.6:_HAD__Beta-PGM__Phospha"/>
    <property type="match status" value="1"/>
</dbReference>
<keyword evidence="1 3" id="KW-0378">Hydrolase</keyword>
<dbReference type="Gene3D" id="3.40.50.1000">
    <property type="entry name" value="HAD superfamily/HAD-like"/>
    <property type="match status" value="1"/>
</dbReference>
<proteinExistence type="inferred from homology"/>
<dbReference type="GO" id="GO:0006564">
    <property type="term" value="P:L-serine biosynthetic process"/>
    <property type="evidence" value="ECO:0007669"/>
    <property type="project" value="UniProtKB-UniRule"/>
</dbReference>
<dbReference type="EMBL" id="QPJJ01000013">
    <property type="protein sequence ID" value="RCW64552.1"/>
    <property type="molecule type" value="Genomic_DNA"/>
</dbReference>
<sequence length="263" mass="30123">MIHTLFFDLDDTILWDKKSVKEAFRKTCALAQEKYDVDPEILETEVRKAAQELYASYETYAFTKMIGINPFEGLWGNFLDDQDDFRKMASIVPTYRKDSWVAGLRALKIQDEAFGAYLAEEFPRLRKESPFVYEGTFPILEKLQKHYKLLLLTNGSPDLQQTKLTITPEITDYFDHVIISGAFGKGKPAPEIFEHALETAGVNKDEVLMIGDNLMTDILGANRTGIKNVWINREDNTATDVQPTYEITHLDELFPLLEKLNKA</sequence>
<evidence type="ECO:0000313" key="4">
    <source>
        <dbReference type="EMBL" id="RCW64552.1"/>
    </source>
</evidence>
<keyword evidence="5" id="KW-1185">Reference proteome</keyword>
<dbReference type="InterPro" id="IPR036412">
    <property type="entry name" value="HAD-like_sf"/>
</dbReference>
<comment type="similarity">
    <text evidence="3">Belongs to the HAD-like hydrolase superfamily.</text>
</comment>
<gene>
    <name evidence="4" type="ORF">DFR57_11335</name>
</gene>
<accession>A0A368X9C5</accession>
<comment type="cofactor">
    <cofactor evidence="3">
        <name>Mg(2+)</name>
        <dbReference type="ChEBI" id="CHEBI:18420"/>
    </cofactor>
    <cofactor evidence="3">
        <name>Co(2+)</name>
        <dbReference type="ChEBI" id="CHEBI:48828"/>
    </cofactor>
</comment>
<dbReference type="InterPro" id="IPR023214">
    <property type="entry name" value="HAD_sf"/>
</dbReference>
<comment type="catalytic activity">
    <reaction evidence="3">
        <text>O-phospho-L-serine + H2O = L-serine + phosphate</text>
        <dbReference type="Rhea" id="RHEA:21208"/>
        <dbReference type="ChEBI" id="CHEBI:15377"/>
        <dbReference type="ChEBI" id="CHEBI:33384"/>
        <dbReference type="ChEBI" id="CHEBI:43474"/>
        <dbReference type="ChEBI" id="CHEBI:57524"/>
        <dbReference type="EC" id="3.1.3.3"/>
    </reaction>
</comment>
<protein>
    <recommendedName>
        <fullName evidence="3">Phosphoserine phosphatase</fullName>
        <shortName evidence="3">PSP</shortName>
        <ecNumber evidence="3">3.1.3.3</ecNumber>
    </recommendedName>
</protein>
<dbReference type="NCBIfam" id="TIGR01509">
    <property type="entry name" value="HAD-SF-IA-v3"/>
    <property type="match status" value="1"/>
</dbReference>
<dbReference type="InterPro" id="IPR051400">
    <property type="entry name" value="HAD-like_hydrolase"/>
</dbReference>
<keyword evidence="3" id="KW-0028">Amino-acid biosynthesis</keyword>
<dbReference type="OrthoDB" id="9809962at2"/>
<comment type="caution">
    <text evidence="4">The sequence shown here is derived from an EMBL/GenBank/DDBJ whole genome shotgun (WGS) entry which is preliminary data.</text>
</comment>
<keyword evidence="2 3" id="KW-0460">Magnesium</keyword>
<comment type="pathway">
    <text evidence="3">Amino-acid biosynthesis; L-serine biosynthesis; L-serine from 3-phospho-D-glycerate: step 3/3.</text>
</comment>
<dbReference type="Gene3D" id="1.10.150.240">
    <property type="entry name" value="Putative phosphatase, domain 2"/>
    <property type="match status" value="1"/>
</dbReference>
<keyword evidence="3" id="KW-0718">Serine biosynthesis</keyword>
<evidence type="ECO:0000256" key="3">
    <source>
        <dbReference type="HAMAP-Rule" id="MF_02240"/>
    </source>
</evidence>
<dbReference type="PANTHER" id="PTHR46470:SF3">
    <property type="entry name" value="N-ACYLNEURAMINATE-9-PHOSPHATASE"/>
    <property type="match status" value="1"/>
</dbReference>
<evidence type="ECO:0000313" key="5">
    <source>
        <dbReference type="Proteomes" id="UP000252585"/>
    </source>
</evidence>
<comment type="catalytic activity">
    <reaction evidence="3">
        <text>O-phospho-D-serine + H2O = D-serine + phosphate</text>
        <dbReference type="Rhea" id="RHEA:24873"/>
        <dbReference type="ChEBI" id="CHEBI:15377"/>
        <dbReference type="ChEBI" id="CHEBI:35247"/>
        <dbReference type="ChEBI" id="CHEBI:43474"/>
        <dbReference type="ChEBI" id="CHEBI:58680"/>
        <dbReference type="EC" id="3.1.3.3"/>
    </reaction>
</comment>
<reference evidence="4 5" key="1">
    <citation type="submission" date="2018-07" db="EMBL/GenBank/DDBJ databases">
        <title>Genomic Encyclopedia of Type Strains, Phase IV (KMG-IV): sequencing the most valuable type-strain genomes for metagenomic binning, comparative biology and taxonomic classification.</title>
        <authorList>
            <person name="Goeker M."/>
        </authorList>
    </citation>
    <scope>NUCLEOTIDE SEQUENCE [LARGE SCALE GENOMIC DNA]</scope>
    <source>
        <strain evidence="4 5">DSM 27696</strain>
    </source>
</reference>
<dbReference type="InterPro" id="IPR044266">
    <property type="entry name" value="PSP_YsaA"/>
</dbReference>
<dbReference type="InterPro" id="IPR023198">
    <property type="entry name" value="PGP-like_dom2"/>
</dbReference>
<dbReference type="Proteomes" id="UP000252585">
    <property type="component" value="Unassembled WGS sequence"/>
</dbReference>
<comment type="function">
    <text evidence="3">Catalyzes the last step of the phosphorylated serine biosynthetic pathway, i.e. dephosphorylation of O-phospho-L-serine to form L-serine.</text>
</comment>
<dbReference type="SFLD" id="SFLDS00003">
    <property type="entry name" value="Haloacid_Dehalogenase"/>
    <property type="match status" value="1"/>
</dbReference>
<dbReference type="CDD" id="cd04305">
    <property type="entry name" value="HAD_Neu5Ac-Pase_like"/>
    <property type="match status" value="1"/>
</dbReference>
<dbReference type="SFLD" id="SFLDG01129">
    <property type="entry name" value="C1.5:_HAD__Beta-PGM__Phosphata"/>
    <property type="match status" value="1"/>
</dbReference>
<dbReference type="RefSeq" id="WP_114353899.1">
    <property type="nucleotide sequence ID" value="NZ_QPJJ01000013.1"/>
</dbReference>
<name>A0A368X9C5_9BACI</name>
<dbReference type="PANTHER" id="PTHR46470">
    <property type="entry name" value="N-ACYLNEURAMINATE-9-PHOSPHATASE"/>
    <property type="match status" value="1"/>
</dbReference>
<dbReference type="InterPro" id="IPR006439">
    <property type="entry name" value="HAD-SF_hydro_IA"/>
</dbReference>
<dbReference type="GO" id="GO:0036424">
    <property type="term" value="F:L-phosphoserine phosphatase activity"/>
    <property type="evidence" value="ECO:0007669"/>
    <property type="project" value="UniProtKB-UniRule"/>
</dbReference>
<organism evidence="4 5">
    <name type="scientific">Saliterribacillus persicus</name>
    <dbReference type="NCBI Taxonomy" id="930114"/>
    <lineage>
        <taxon>Bacteria</taxon>
        <taxon>Bacillati</taxon>
        <taxon>Bacillota</taxon>
        <taxon>Bacilli</taxon>
        <taxon>Bacillales</taxon>
        <taxon>Bacillaceae</taxon>
        <taxon>Saliterribacillus</taxon>
    </lineage>
</organism>
<dbReference type="HAMAP" id="MF_02240">
    <property type="entry name" value="PSP"/>
    <property type="match status" value="1"/>
</dbReference>
<keyword evidence="3" id="KW-0170">Cobalt</keyword>
<dbReference type="AlphaFoldDB" id="A0A368X9C5"/>
<dbReference type="EC" id="3.1.3.3" evidence="3"/>
<dbReference type="Pfam" id="PF00702">
    <property type="entry name" value="Hydrolase"/>
    <property type="match status" value="1"/>
</dbReference>
<evidence type="ECO:0000256" key="2">
    <source>
        <dbReference type="ARBA" id="ARBA00022842"/>
    </source>
</evidence>